<protein>
    <recommendedName>
        <fullName evidence="5">Integral membrane protein</fullName>
    </recommendedName>
</protein>
<keyword evidence="2" id="KW-0472">Membrane</keyword>
<organism evidence="3 4">
    <name type="scientific">Kitasatospora aburaviensis</name>
    <dbReference type="NCBI Taxonomy" id="67265"/>
    <lineage>
        <taxon>Bacteria</taxon>
        <taxon>Bacillati</taxon>
        <taxon>Actinomycetota</taxon>
        <taxon>Actinomycetes</taxon>
        <taxon>Kitasatosporales</taxon>
        <taxon>Streptomycetaceae</taxon>
        <taxon>Kitasatospora</taxon>
    </lineage>
</organism>
<feature type="transmembrane region" description="Helical" evidence="2">
    <location>
        <begin position="177"/>
        <end position="203"/>
    </location>
</feature>
<comment type="caution">
    <text evidence="3">The sequence shown here is derived from an EMBL/GenBank/DDBJ whole genome shotgun (WGS) entry which is preliminary data.</text>
</comment>
<keyword evidence="4" id="KW-1185">Reference proteome</keyword>
<proteinExistence type="predicted"/>
<evidence type="ECO:0000313" key="3">
    <source>
        <dbReference type="EMBL" id="MFC5889702.1"/>
    </source>
</evidence>
<keyword evidence="2" id="KW-1133">Transmembrane helix</keyword>
<dbReference type="RefSeq" id="WP_345327635.1">
    <property type="nucleotide sequence ID" value="NZ_BAAAVH010000010.1"/>
</dbReference>
<name>A0ABW1F5N8_9ACTN</name>
<sequence>MSDPIEPTTVQLSGERTDGATPPPQPPTPPSASAPDFVPPPRRETPPPPAQPPAAPPPPPPAPPASGGPDLPEPHEWWRRPGGGGGGGVATMAPPAPAPVTYVTNHYYPAAPAGAVPARFSVARLRPGWNASALVAGLLLVPVTGKVLHVFGDEYGVVMAALLAAGLLELRHRGRSWLVRVLTCNLIASSAVTAAGLHMYGYIVTGV</sequence>
<evidence type="ECO:0000313" key="4">
    <source>
        <dbReference type="Proteomes" id="UP001596067"/>
    </source>
</evidence>
<evidence type="ECO:0000256" key="1">
    <source>
        <dbReference type="SAM" id="MobiDB-lite"/>
    </source>
</evidence>
<keyword evidence="2" id="KW-0812">Transmembrane</keyword>
<evidence type="ECO:0008006" key="5">
    <source>
        <dbReference type="Google" id="ProtNLM"/>
    </source>
</evidence>
<dbReference type="Proteomes" id="UP001596067">
    <property type="component" value="Unassembled WGS sequence"/>
</dbReference>
<gene>
    <name evidence="3" type="ORF">ACFP0N_32520</name>
</gene>
<feature type="compositionally biased region" description="Pro residues" evidence="1">
    <location>
        <begin position="21"/>
        <end position="66"/>
    </location>
</feature>
<dbReference type="EMBL" id="JBHSOD010000062">
    <property type="protein sequence ID" value="MFC5889702.1"/>
    <property type="molecule type" value="Genomic_DNA"/>
</dbReference>
<evidence type="ECO:0000256" key="2">
    <source>
        <dbReference type="SAM" id="Phobius"/>
    </source>
</evidence>
<reference evidence="4" key="1">
    <citation type="journal article" date="2019" name="Int. J. Syst. Evol. Microbiol.">
        <title>The Global Catalogue of Microorganisms (GCM) 10K type strain sequencing project: providing services to taxonomists for standard genome sequencing and annotation.</title>
        <authorList>
            <consortium name="The Broad Institute Genomics Platform"/>
            <consortium name="The Broad Institute Genome Sequencing Center for Infectious Disease"/>
            <person name="Wu L."/>
            <person name="Ma J."/>
        </authorList>
    </citation>
    <scope>NUCLEOTIDE SEQUENCE [LARGE SCALE GENOMIC DNA]</scope>
    <source>
        <strain evidence="4">CGMCC 4.1469</strain>
    </source>
</reference>
<accession>A0ABW1F5N8</accession>
<feature type="region of interest" description="Disordered" evidence="1">
    <location>
        <begin position="1"/>
        <end position="92"/>
    </location>
</feature>